<protein>
    <submittedName>
        <fullName evidence="2">Uncharacterized protein</fullName>
    </submittedName>
</protein>
<keyword evidence="1" id="KW-0812">Transmembrane</keyword>
<accession>A0AAV3UMT6</accession>
<dbReference type="GeneID" id="68614103"/>
<proteinExistence type="predicted"/>
<dbReference type="EMBL" id="BAABKX010000015">
    <property type="protein sequence ID" value="GAA5057863.1"/>
    <property type="molecule type" value="Genomic_DNA"/>
</dbReference>
<evidence type="ECO:0000313" key="3">
    <source>
        <dbReference type="Proteomes" id="UP001501729"/>
    </source>
</evidence>
<dbReference type="Proteomes" id="UP001501729">
    <property type="component" value="Unassembled WGS sequence"/>
</dbReference>
<dbReference type="RefSeq" id="WP_227773866.1">
    <property type="nucleotide sequence ID" value="NZ_BAABKX010000015.1"/>
</dbReference>
<gene>
    <name evidence="2" type="ORF">GCM10025751_40230</name>
</gene>
<evidence type="ECO:0000256" key="1">
    <source>
        <dbReference type="SAM" id="Phobius"/>
    </source>
</evidence>
<reference evidence="2 3" key="1">
    <citation type="journal article" date="2019" name="Int. J. Syst. Evol. Microbiol.">
        <title>The Global Catalogue of Microorganisms (GCM) 10K type strain sequencing project: providing services to taxonomists for standard genome sequencing and annotation.</title>
        <authorList>
            <consortium name="The Broad Institute Genomics Platform"/>
            <consortium name="The Broad Institute Genome Sequencing Center for Infectious Disease"/>
            <person name="Wu L."/>
            <person name="Ma J."/>
        </authorList>
    </citation>
    <scope>NUCLEOTIDE SEQUENCE [LARGE SCALE GENOMIC DNA]</scope>
    <source>
        <strain evidence="2 3">JCM 17504</strain>
    </source>
</reference>
<keyword evidence="1" id="KW-1133">Transmembrane helix</keyword>
<sequence length="129" mass="13623">MGGTGTAEEVRGVRYAISPARRDTTMKKALRISLAIALVASVLVGGLAGTAMADTEQEAEAEVEQEQDVEQTNVNVQDDNTAISAAVGWNGGDAESGDAYAVQYSDQTNNNAQVGIANAENEAEQNRWY</sequence>
<evidence type="ECO:0000313" key="2">
    <source>
        <dbReference type="EMBL" id="GAA5057863.1"/>
    </source>
</evidence>
<name>A0AAV3UMT6_9EURY</name>
<feature type="transmembrane region" description="Helical" evidence="1">
    <location>
        <begin position="29"/>
        <end position="48"/>
    </location>
</feature>
<dbReference type="AlphaFoldDB" id="A0AAV3UMT6"/>
<keyword evidence="3" id="KW-1185">Reference proteome</keyword>
<comment type="caution">
    <text evidence="2">The sequence shown here is derived from an EMBL/GenBank/DDBJ whole genome shotgun (WGS) entry which is preliminary data.</text>
</comment>
<keyword evidence="1" id="KW-0472">Membrane</keyword>
<organism evidence="2 3">
    <name type="scientific">Haladaptatus pallidirubidus</name>
    <dbReference type="NCBI Taxonomy" id="1008152"/>
    <lineage>
        <taxon>Archaea</taxon>
        <taxon>Methanobacteriati</taxon>
        <taxon>Methanobacteriota</taxon>
        <taxon>Stenosarchaea group</taxon>
        <taxon>Halobacteria</taxon>
        <taxon>Halobacteriales</taxon>
        <taxon>Haladaptataceae</taxon>
        <taxon>Haladaptatus</taxon>
    </lineage>
</organism>